<dbReference type="EMBL" id="VBAO01000159">
    <property type="protein sequence ID" value="TMI81710.1"/>
    <property type="molecule type" value="Genomic_DNA"/>
</dbReference>
<dbReference type="Pfam" id="PF03841">
    <property type="entry name" value="SelA"/>
    <property type="match status" value="1"/>
</dbReference>
<evidence type="ECO:0000256" key="2">
    <source>
        <dbReference type="ARBA" id="ARBA00022898"/>
    </source>
</evidence>
<keyword evidence="5" id="KW-0032">Aminotransferase</keyword>
<comment type="cofactor">
    <cofactor evidence="1 4">
        <name>pyridoxal 5'-phosphate</name>
        <dbReference type="ChEBI" id="CHEBI:597326"/>
    </cofactor>
</comment>
<comment type="similarity">
    <text evidence="3">Belongs to the SelA family.</text>
</comment>
<dbReference type="InterPro" id="IPR015424">
    <property type="entry name" value="PyrdxlP-dep_Trfase"/>
</dbReference>
<evidence type="ECO:0000313" key="6">
    <source>
        <dbReference type="Proteomes" id="UP000320048"/>
    </source>
</evidence>
<name>A0A537JDY8_9BACT</name>
<dbReference type="InterPro" id="IPR015421">
    <property type="entry name" value="PyrdxlP-dep_Trfase_major"/>
</dbReference>
<evidence type="ECO:0000256" key="3">
    <source>
        <dbReference type="ARBA" id="ARBA00044507"/>
    </source>
</evidence>
<evidence type="ECO:0000256" key="1">
    <source>
        <dbReference type="ARBA" id="ARBA00001933"/>
    </source>
</evidence>
<evidence type="ECO:0000256" key="4">
    <source>
        <dbReference type="PIRSR" id="PIRSR618319-50"/>
    </source>
</evidence>
<organism evidence="5 6">
    <name type="scientific">Candidatus Segetimicrobium genomatis</name>
    <dbReference type="NCBI Taxonomy" id="2569760"/>
    <lineage>
        <taxon>Bacteria</taxon>
        <taxon>Bacillati</taxon>
        <taxon>Candidatus Sysuimicrobiota</taxon>
        <taxon>Candidatus Sysuimicrobiia</taxon>
        <taxon>Candidatus Sysuimicrobiales</taxon>
        <taxon>Candidatus Segetimicrobiaceae</taxon>
        <taxon>Candidatus Segetimicrobium</taxon>
    </lineage>
</organism>
<dbReference type="SUPFAM" id="SSF53383">
    <property type="entry name" value="PLP-dependent transferases"/>
    <property type="match status" value="1"/>
</dbReference>
<dbReference type="Gene3D" id="3.40.640.10">
    <property type="entry name" value="Type I PLP-dependent aspartate aminotransferase-like (Major domain)"/>
    <property type="match status" value="1"/>
</dbReference>
<sequence length="382" mass="41541">MENNIYKQLGARPVINARGTYSSLGGSVLSPRVWAAMSEANHQFASMSELLDSSGAVISKLLGAEAARVTPGASGAIVQGIAACIARGDGAALERLPDTTGLPNEVLIQRRHRYRYDSVVRLPGARLVEVGTQRGTTIEDLASAISSRTAAIFFPAHMDRAEGTLPMDRVISFAHERNVPVFVDAAYLVYPIDRMKHLAQSAADLVCFSAKYMGGPNSGGLICGRRVWIDAVARTDFVAFETGKHRVLGRPFKLDRHTVVGVAAALEEWLETNHKVRLEACERRARRVLEYLTDVSAAAPTLMCFTMDETLEPEPVNCLHIKLDPRVARPASEVEAVLRTGDPSVVLHLRGDSLIVDTEMVSDDEVAALGTRLRSELTRVDS</sequence>
<protein>
    <submittedName>
        <fullName evidence="5">Aminotransferase class V-fold PLP-dependent enzyme</fullName>
    </submittedName>
</protein>
<feature type="modified residue" description="N6-(pyridoxal phosphate)lysine" evidence="4">
    <location>
        <position position="211"/>
    </location>
</feature>
<accession>A0A537JDY8</accession>
<keyword evidence="5" id="KW-0808">Transferase</keyword>
<dbReference type="InterPro" id="IPR018319">
    <property type="entry name" value="SelA-like"/>
</dbReference>
<evidence type="ECO:0000313" key="5">
    <source>
        <dbReference type="EMBL" id="TMI81710.1"/>
    </source>
</evidence>
<dbReference type="Proteomes" id="UP000320048">
    <property type="component" value="Unassembled WGS sequence"/>
</dbReference>
<proteinExistence type="inferred from homology"/>
<dbReference type="GO" id="GO:0004125">
    <property type="term" value="F:L-seryl-tRNA(Sec) selenium transferase activity"/>
    <property type="evidence" value="ECO:0007669"/>
    <property type="project" value="TreeGrafter"/>
</dbReference>
<dbReference type="AlphaFoldDB" id="A0A537JDY8"/>
<dbReference type="GO" id="GO:0008483">
    <property type="term" value="F:transaminase activity"/>
    <property type="evidence" value="ECO:0007669"/>
    <property type="project" value="UniProtKB-KW"/>
</dbReference>
<gene>
    <name evidence="5" type="ORF">E6H04_06060</name>
</gene>
<comment type="caution">
    <text evidence="5">The sequence shown here is derived from an EMBL/GenBank/DDBJ whole genome shotgun (WGS) entry which is preliminary data.</text>
</comment>
<dbReference type="PANTHER" id="PTHR32328:SF0">
    <property type="entry name" value="L-SERYL-TRNA(SEC) SELENIUM TRANSFERASE"/>
    <property type="match status" value="1"/>
</dbReference>
<keyword evidence="2 4" id="KW-0663">Pyridoxal phosphate</keyword>
<reference evidence="5 6" key="1">
    <citation type="journal article" date="2019" name="Nat. Microbiol.">
        <title>Mediterranean grassland soil C-N compound turnover is dependent on rainfall and depth, and is mediated by genomically divergent microorganisms.</title>
        <authorList>
            <person name="Diamond S."/>
            <person name="Andeer P.F."/>
            <person name="Li Z."/>
            <person name="Crits-Christoph A."/>
            <person name="Burstein D."/>
            <person name="Anantharaman K."/>
            <person name="Lane K.R."/>
            <person name="Thomas B.C."/>
            <person name="Pan C."/>
            <person name="Northen T.R."/>
            <person name="Banfield J.F."/>
        </authorList>
    </citation>
    <scope>NUCLEOTIDE SEQUENCE [LARGE SCALE GENOMIC DNA]</scope>
    <source>
        <strain evidence="5">NP_7</strain>
    </source>
</reference>
<dbReference type="PANTHER" id="PTHR32328">
    <property type="entry name" value="L-SERYL-TRNA(SEC) SELENIUM TRANSFERASE"/>
    <property type="match status" value="1"/>
</dbReference>